<dbReference type="InterPro" id="IPR029058">
    <property type="entry name" value="AB_hydrolase_fold"/>
</dbReference>
<evidence type="ECO:0000313" key="2">
    <source>
        <dbReference type="Proteomes" id="UP000004367"/>
    </source>
</evidence>
<keyword evidence="2" id="KW-1185">Reference proteome</keyword>
<protein>
    <submittedName>
        <fullName evidence="1">Triacylglycerol lipase</fullName>
    </submittedName>
</protein>
<dbReference type="SUPFAM" id="SSF53474">
    <property type="entry name" value="alpha/beta-Hydrolases"/>
    <property type="match status" value="1"/>
</dbReference>
<comment type="caution">
    <text evidence="1">The sequence shown here is derived from an EMBL/GenBank/DDBJ whole genome shotgun (WGS) entry which is preliminary data.</text>
</comment>
<dbReference type="Proteomes" id="UP000004367">
    <property type="component" value="Unassembled WGS sequence"/>
</dbReference>
<proteinExistence type="predicted"/>
<dbReference type="EMBL" id="BAFE01000049">
    <property type="protein sequence ID" value="GAB48256.1"/>
    <property type="molecule type" value="Genomic_DNA"/>
</dbReference>
<dbReference type="InterPro" id="IPR002918">
    <property type="entry name" value="Lipase_EstA/Esterase_EstB"/>
</dbReference>
<dbReference type="STRING" id="1089455.MOPEL_069_00110"/>
<dbReference type="RefSeq" id="WP_009482154.1">
    <property type="nucleotide sequence ID" value="NZ_BAFE01000049.1"/>
</dbReference>
<dbReference type="GO" id="GO:0016787">
    <property type="term" value="F:hydrolase activity"/>
    <property type="evidence" value="ECO:0007669"/>
    <property type="project" value="InterPro"/>
</dbReference>
<accession>H5UR98</accession>
<dbReference type="eggNOG" id="COG1075">
    <property type="taxonomic scope" value="Bacteria"/>
</dbReference>
<sequence length="229" mass="24885">MYAPRLELAGLCVYTFNVNPVTNPLDEAKPFSGHIRSSAMFLGTFVDRVLASTGAEKVDLLGHSQGGGPLPRAYIKYEGGASKVGRLVGLVPSNHGTTVYGLQTLLAKEGTASNWLLTTNARLHNNHALPEQLVGSPFLTDLNEGGMTQPGVEYTVITTRYDDVVTPYTNAFIHEPGVKNIVMQDLCRLDHTDHFGFTYDPVALQVVLNVLRPEKATPPTCVYVPGYVQ</sequence>
<reference evidence="1 2" key="1">
    <citation type="submission" date="2012-02" db="EMBL/GenBank/DDBJ databases">
        <title>Whole genome shotgun sequence of Mobilicoccus pelagius NBRC 104925.</title>
        <authorList>
            <person name="Yoshida Y."/>
            <person name="Hosoyama A."/>
            <person name="Tsuchikane K."/>
            <person name="Katsumata H."/>
            <person name="Yamazaki S."/>
            <person name="Fujita N."/>
        </authorList>
    </citation>
    <scope>NUCLEOTIDE SEQUENCE [LARGE SCALE GENOMIC DNA]</scope>
    <source>
        <strain evidence="1 2">NBRC 104925</strain>
    </source>
</reference>
<dbReference type="GO" id="GO:0016042">
    <property type="term" value="P:lipid catabolic process"/>
    <property type="evidence" value="ECO:0007669"/>
    <property type="project" value="InterPro"/>
</dbReference>
<dbReference type="Pfam" id="PF01674">
    <property type="entry name" value="Lipase_2"/>
    <property type="match status" value="1"/>
</dbReference>
<dbReference type="AlphaFoldDB" id="H5UR98"/>
<gene>
    <name evidence="1" type="primary">lip</name>
    <name evidence="1" type="ORF">MOPEL_069_00110</name>
</gene>
<evidence type="ECO:0000313" key="1">
    <source>
        <dbReference type="EMBL" id="GAB48256.1"/>
    </source>
</evidence>
<dbReference type="Gene3D" id="3.40.50.1820">
    <property type="entry name" value="alpha/beta hydrolase"/>
    <property type="match status" value="1"/>
</dbReference>
<name>H5UR98_9MICO</name>
<organism evidence="1 2">
    <name type="scientific">Mobilicoccus pelagius NBRC 104925</name>
    <dbReference type="NCBI Taxonomy" id="1089455"/>
    <lineage>
        <taxon>Bacteria</taxon>
        <taxon>Bacillati</taxon>
        <taxon>Actinomycetota</taxon>
        <taxon>Actinomycetes</taxon>
        <taxon>Micrococcales</taxon>
        <taxon>Dermatophilaceae</taxon>
        <taxon>Mobilicoccus</taxon>
    </lineage>
</organism>